<dbReference type="Gene3D" id="3.40.50.1820">
    <property type="entry name" value="alpha/beta hydrolase"/>
    <property type="match status" value="1"/>
</dbReference>
<reference evidence="6" key="1">
    <citation type="submission" date="2012-06" db="EMBL/GenBank/DDBJ databases">
        <title>Genome analysis of multiple Granulibacter bethesdensis isolates demonstrates substantial genome diversity.</title>
        <authorList>
            <person name="Greenberg D.E."/>
            <person name="Porcella S.F."/>
            <person name="Zarember K."/>
            <person name="Zelazny A.M."/>
            <person name="Bruno D."/>
            <person name="Martens C."/>
            <person name="Barbian K.D."/>
            <person name="Jaske E."/>
            <person name="Holland S.M."/>
        </authorList>
    </citation>
    <scope>NUCLEOTIDE SEQUENCE [LARGE SCALE GENOMIC DNA]</scope>
    <source>
        <strain evidence="6">CGDNIH3</strain>
    </source>
</reference>
<evidence type="ECO:0000256" key="3">
    <source>
        <dbReference type="PROSITE-ProRule" id="PRU10038"/>
    </source>
</evidence>
<keyword evidence="2 5" id="KW-0378">Hydrolase</keyword>
<dbReference type="InterPro" id="IPR033140">
    <property type="entry name" value="Lipase_GDXG_put_SER_AS"/>
</dbReference>
<dbReference type="KEGG" id="gbc:GbCGDNIH3_2223"/>
<evidence type="ECO:0000259" key="4">
    <source>
        <dbReference type="Pfam" id="PF07859"/>
    </source>
</evidence>
<evidence type="ECO:0000256" key="1">
    <source>
        <dbReference type="ARBA" id="ARBA00010515"/>
    </source>
</evidence>
<feature type="active site" evidence="3">
    <location>
        <position position="159"/>
    </location>
</feature>
<gene>
    <name evidence="5" type="ORF">GbCGDNIH3_2223</name>
</gene>
<evidence type="ECO:0000256" key="2">
    <source>
        <dbReference type="ARBA" id="ARBA00022801"/>
    </source>
</evidence>
<accession>A0AAN0RFR2</accession>
<sequence length="338" mass="36446">MSSLRLRALLPILRWKVKRRLSRVQDVRELRRDFALTIRRLPGDIRISMKDMGGVGTEHLRTHSAKGGASKVGASKGTEHVVPTVLLYLHGGAYLGCSPATHRPITSFFARAGFEVYAPAYRLAPENPFPAAVQDALSVYRALLDSGISPARLVIAGDSAGGGLALSLMLAAKQAGLPLPVAAALFSPWTDLAATGASLHYNAHRDVMLDGNVSRAATLYLQGADPYHPLASPLYGALDGLPPLLIEVGADEVLLDDACRLAERVRSSGGIVDLRIWPKVPHAFQIFATFLPESRDSLRRTSRFLHRMAGDGHRQALQTTFSPIPEDEAVPGKALSFP</sequence>
<dbReference type="InterPro" id="IPR050300">
    <property type="entry name" value="GDXG_lipolytic_enzyme"/>
</dbReference>
<comment type="similarity">
    <text evidence="1">Belongs to the 'GDXG' lipolytic enzyme family.</text>
</comment>
<dbReference type="SUPFAM" id="SSF53474">
    <property type="entry name" value="alpha/beta-Hydrolases"/>
    <property type="match status" value="1"/>
</dbReference>
<proteinExistence type="inferred from homology"/>
<dbReference type="PANTHER" id="PTHR48081:SF30">
    <property type="entry name" value="ACETYL-HYDROLASE LIPR-RELATED"/>
    <property type="match status" value="1"/>
</dbReference>
<dbReference type="Pfam" id="PF07859">
    <property type="entry name" value="Abhydrolase_3"/>
    <property type="match status" value="1"/>
</dbReference>
<dbReference type="EC" id="3.1.1.-" evidence="5"/>
<protein>
    <submittedName>
        <fullName evidence="5">Caprolactone hydrolase</fullName>
        <ecNumber evidence="5">3.1.1.-</ecNumber>
    </submittedName>
</protein>
<evidence type="ECO:0000313" key="6">
    <source>
        <dbReference type="Proteomes" id="UP000019438"/>
    </source>
</evidence>
<dbReference type="PANTHER" id="PTHR48081">
    <property type="entry name" value="AB HYDROLASE SUPERFAMILY PROTEIN C4A8.06C"/>
    <property type="match status" value="1"/>
</dbReference>
<feature type="domain" description="Alpha/beta hydrolase fold-3" evidence="4">
    <location>
        <begin position="86"/>
        <end position="285"/>
    </location>
</feature>
<dbReference type="PROSITE" id="PS01174">
    <property type="entry name" value="LIPASE_GDXG_SER"/>
    <property type="match status" value="1"/>
</dbReference>
<dbReference type="EMBL" id="CP003181">
    <property type="protein sequence ID" value="AHJ64124.1"/>
    <property type="molecule type" value="Genomic_DNA"/>
</dbReference>
<dbReference type="Proteomes" id="UP000019438">
    <property type="component" value="Chromosome"/>
</dbReference>
<dbReference type="GO" id="GO:0004806">
    <property type="term" value="F:triacylglycerol lipase activity"/>
    <property type="evidence" value="ECO:0007669"/>
    <property type="project" value="TreeGrafter"/>
</dbReference>
<dbReference type="PROSITE" id="PS01173">
    <property type="entry name" value="LIPASE_GDXG_HIS"/>
    <property type="match status" value="1"/>
</dbReference>
<name>A0AAN0RFR2_9PROT</name>
<organism evidence="5 6">
    <name type="scientific">Granulibacter bethesdensis</name>
    <dbReference type="NCBI Taxonomy" id="364410"/>
    <lineage>
        <taxon>Bacteria</taxon>
        <taxon>Pseudomonadati</taxon>
        <taxon>Pseudomonadota</taxon>
        <taxon>Alphaproteobacteria</taxon>
        <taxon>Acetobacterales</taxon>
        <taxon>Acetobacteraceae</taxon>
        <taxon>Granulibacter</taxon>
    </lineage>
</organism>
<evidence type="ECO:0000313" key="5">
    <source>
        <dbReference type="EMBL" id="AHJ64124.1"/>
    </source>
</evidence>
<dbReference type="AlphaFoldDB" id="A0AAN0RFR2"/>
<dbReference type="InterPro" id="IPR029058">
    <property type="entry name" value="AB_hydrolase_fold"/>
</dbReference>
<dbReference type="RefSeq" id="WP_025287515.1">
    <property type="nucleotide sequence ID" value="NZ_CP003181.2"/>
</dbReference>
<dbReference type="InterPro" id="IPR002168">
    <property type="entry name" value="Lipase_GDXG_HIS_AS"/>
</dbReference>
<dbReference type="InterPro" id="IPR013094">
    <property type="entry name" value="AB_hydrolase_3"/>
</dbReference>